<gene>
    <name evidence="11" type="ORF">PIGHUM_01668</name>
</gene>
<name>A0A3P4B377_9BURK</name>
<dbReference type="PANTHER" id="PTHR33693:SF9">
    <property type="entry name" value="TYPE-4 URACIL-DNA GLYCOSYLASE"/>
    <property type="match status" value="1"/>
</dbReference>
<keyword evidence="3" id="KW-0004">4Fe-4S</keyword>
<dbReference type="EMBL" id="UWPJ01000015">
    <property type="protein sequence ID" value="VCU69605.1"/>
    <property type="molecule type" value="Genomic_DNA"/>
</dbReference>
<evidence type="ECO:0000256" key="1">
    <source>
        <dbReference type="ARBA" id="ARBA00006521"/>
    </source>
</evidence>
<dbReference type="NCBIfam" id="TIGR00758">
    <property type="entry name" value="UDG_fam4"/>
    <property type="match status" value="1"/>
</dbReference>
<dbReference type="Pfam" id="PF03167">
    <property type="entry name" value="UDG"/>
    <property type="match status" value="1"/>
</dbReference>
<keyword evidence="6" id="KW-0378">Hydrolase</keyword>
<protein>
    <recommendedName>
        <fullName evidence="2">Type-4 uracil-DNA glycosylase</fullName>
    </recommendedName>
</protein>
<keyword evidence="5" id="KW-0227">DNA damage</keyword>
<sequence length="492" mass="53278">MTGMRILAVAGGYPGWRAQALRALAAGWPPDAVTWTESDALPASAAGQMTLDYAPAPPAQTCAVAEPAAPVPAAPVRISRDFAALLQHAALYRSTQRWALLYRALWRWQNGDRSVASAADHDGARLHAMAKAVRRARHDMIAYVRFQQRAGGGMPEYLAWYEPGHDVLASAAEHFARRMGKSSWWIGTPHGSALWDGQAMHLSGLPADPAAMPATADQVEPLWLAYYQSIFNPARLNEAALVQHMPVRFWKGLPEGPLIPAMIAQARAGARRVGQAAAVGEMPGKPVPMEAGRAQPPRALPSTLDQCRRCELWRHATQAVPGCGPQGARIMLVGEQPGDQEDLAGQPFIGPAGQVLDDALRRAELARETVYLTNAVKHFKWVARGKRRMHKTPGQREVEACAAWLEEEIARVKPRVIVALGATALRAVLRRAAALQDHLDAPVLRGDALVMATYHPSYALRVQGVRTPAQVAAHIAETLARARQLAEATLPA</sequence>
<dbReference type="NCBIfam" id="TIGR03914">
    <property type="entry name" value="UDG_fam_dom"/>
    <property type="match status" value="1"/>
</dbReference>
<keyword evidence="9" id="KW-0234">DNA repair</keyword>
<evidence type="ECO:0000256" key="3">
    <source>
        <dbReference type="ARBA" id="ARBA00022485"/>
    </source>
</evidence>
<evidence type="ECO:0000256" key="8">
    <source>
        <dbReference type="ARBA" id="ARBA00023014"/>
    </source>
</evidence>
<dbReference type="SMART" id="SM00987">
    <property type="entry name" value="UreE_C"/>
    <property type="match status" value="1"/>
</dbReference>
<keyword evidence="8" id="KW-0411">Iron-sulfur</keyword>
<dbReference type="GO" id="GO:0006281">
    <property type="term" value="P:DNA repair"/>
    <property type="evidence" value="ECO:0007669"/>
    <property type="project" value="UniProtKB-KW"/>
</dbReference>
<evidence type="ECO:0000313" key="12">
    <source>
        <dbReference type="Proteomes" id="UP000277294"/>
    </source>
</evidence>
<dbReference type="CDD" id="cd10030">
    <property type="entry name" value="UDG-F4_TTUDGA_SPO1dp_like"/>
    <property type="match status" value="1"/>
</dbReference>
<keyword evidence="4" id="KW-0479">Metal-binding</keyword>
<dbReference type="InterPro" id="IPR005273">
    <property type="entry name" value="Ura-DNA_glyco_family4"/>
</dbReference>
<evidence type="ECO:0000256" key="5">
    <source>
        <dbReference type="ARBA" id="ARBA00022763"/>
    </source>
</evidence>
<evidence type="ECO:0000256" key="2">
    <source>
        <dbReference type="ARBA" id="ARBA00019403"/>
    </source>
</evidence>
<dbReference type="Gene3D" id="3.40.470.10">
    <property type="entry name" value="Uracil-DNA glycosylase-like domain"/>
    <property type="match status" value="1"/>
</dbReference>
<comment type="similarity">
    <text evidence="1">Belongs to the uracil-DNA glycosylase (UDG) superfamily. Type 4 (UDGa) family.</text>
</comment>
<dbReference type="GO" id="GO:0097506">
    <property type="term" value="F:deaminated base DNA N-glycosylase activity"/>
    <property type="evidence" value="ECO:0007669"/>
    <property type="project" value="UniProtKB-ARBA"/>
</dbReference>
<organism evidence="11 12">
    <name type="scientific">Pigmentiphaga humi</name>
    <dbReference type="NCBI Taxonomy" id="2478468"/>
    <lineage>
        <taxon>Bacteria</taxon>
        <taxon>Pseudomonadati</taxon>
        <taxon>Pseudomonadota</taxon>
        <taxon>Betaproteobacteria</taxon>
        <taxon>Burkholderiales</taxon>
        <taxon>Alcaligenaceae</taxon>
        <taxon>Pigmentiphaga</taxon>
    </lineage>
</organism>
<evidence type="ECO:0000313" key="11">
    <source>
        <dbReference type="EMBL" id="VCU69605.1"/>
    </source>
</evidence>
<evidence type="ECO:0000256" key="4">
    <source>
        <dbReference type="ARBA" id="ARBA00022723"/>
    </source>
</evidence>
<dbReference type="InterPro" id="IPR005122">
    <property type="entry name" value="Uracil-DNA_glycosylase-like"/>
</dbReference>
<dbReference type="InterPro" id="IPR036895">
    <property type="entry name" value="Uracil-DNA_glycosylase-like_sf"/>
</dbReference>
<evidence type="ECO:0000256" key="6">
    <source>
        <dbReference type="ARBA" id="ARBA00022801"/>
    </source>
</evidence>
<evidence type="ECO:0000256" key="7">
    <source>
        <dbReference type="ARBA" id="ARBA00023004"/>
    </source>
</evidence>
<dbReference type="AlphaFoldDB" id="A0A3P4B377"/>
<evidence type="ECO:0000256" key="9">
    <source>
        <dbReference type="ARBA" id="ARBA00023204"/>
    </source>
</evidence>
<dbReference type="GO" id="GO:0046872">
    <property type="term" value="F:metal ion binding"/>
    <property type="evidence" value="ECO:0007669"/>
    <property type="project" value="UniProtKB-KW"/>
</dbReference>
<dbReference type="SUPFAM" id="SSF52141">
    <property type="entry name" value="Uracil-DNA glycosylase-like"/>
    <property type="match status" value="1"/>
</dbReference>
<dbReference type="GO" id="GO:0051539">
    <property type="term" value="F:4 iron, 4 sulfur cluster binding"/>
    <property type="evidence" value="ECO:0007669"/>
    <property type="project" value="UniProtKB-KW"/>
</dbReference>
<dbReference type="NCBIfam" id="TIGR03915">
    <property type="entry name" value="SAM_7_link_chp"/>
    <property type="match status" value="1"/>
</dbReference>
<proteinExistence type="inferred from homology"/>
<dbReference type="Proteomes" id="UP000277294">
    <property type="component" value="Unassembled WGS sequence"/>
</dbReference>
<dbReference type="SMART" id="SM00986">
    <property type="entry name" value="UDG"/>
    <property type="match status" value="1"/>
</dbReference>
<keyword evidence="12" id="KW-1185">Reference proteome</keyword>
<keyword evidence="7" id="KW-0408">Iron</keyword>
<dbReference type="InterPro" id="IPR023875">
    <property type="entry name" value="DNA_repair_put"/>
</dbReference>
<dbReference type="InterPro" id="IPR051536">
    <property type="entry name" value="UDG_Type-4/5"/>
</dbReference>
<dbReference type="InterPro" id="IPR025404">
    <property type="entry name" value="DUF4130"/>
</dbReference>
<evidence type="ECO:0000259" key="10">
    <source>
        <dbReference type="SMART" id="SM00986"/>
    </source>
</evidence>
<reference evidence="11 12" key="1">
    <citation type="submission" date="2018-10" db="EMBL/GenBank/DDBJ databases">
        <authorList>
            <person name="Criscuolo A."/>
        </authorList>
    </citation>
    <scope>NUCLEOTIDE SEQUENCE [LARGE SCALE GENOMIC DNA]</scope>
    <source>
        <strain evidence="11">DnA1</strain>
    </source>
</reference>
<accession>A0A3P4B377</accession>
<dbReference type="PANTHER" id="PTHR33693">
    <property type="entry name" value="TYPE-5 URACIL-DNA GLYCOSYLASE"/>
    <property type="match status" value="1"/>
</dbReference>
<dbReference type="Pfam" id="PF13566">
    <property type="entry name" value="DUF4130"/>
    <property type="match status" value="1"/>
</dbReference>
<feature type="domain" description="Uracil-DNA glycosylase-like" evidence="10">
    <location>
        <begin position="321"/>
        <end position="479"/>
    </location>
</feature>